<keyword evidence="2" id="KW-1133">Transmembrane helix</keyword>
<accession>A0A1X1HY49</accession>
<dbReference type="RefSeq" id="WP_084881515.1">
    <property type="nucleotide sequence ID" value="NZ_NCUQ01000010.1"/>
</dbReference>
<gene>
    <name evidence="3" type="ORF">B7715_05005</name>
</gene>
<sequence>MAGNIKGIKIEIDGDTQPLQKALKNVNKAATDASQELRQIDKALKFDTGNVTLLTQKQEVLQKQVATTKEKLETLRQAQSQVEQQFKNGDIGADQYRAFQREVEVTQNVLKGYEGKLASVNQALEGNGNATKNNQTQLKELQNEQKLLASESEKVVSSFKLQESQMGANASEADKLALAEKKIGAQSEIVARQIENLEKQLEITKKEYGENSAEANKMEAELNQAKTAFNNLNDEMKGTKSAADGTQESLSEISRNLRAELLQQFSEKLSAISDKLVEVGKEALEAAAQMQASNAQFTTVFGDMETQAREALNAIGREMDIVPERLQGSFTQMASFAKTSGLNTSEALDLTSRATRAAADGAAFYDKSIESVTESLQSFLKGNFSNDAALGISATETTRNAAANKLYGKSFKDLSEAQKQLTLLQMVEDGNKLSGALGQAARESDGLENVMGNLKQAGTNALSAIGQPLLEMMIPVFQTLASIVKGVAELFSSLPAPVKDFIVILGVVLTIVGALAPIFLTLQAVFMSSFGAMIAAALPIIGIIAGVVVAITAIVAIVKYLWETNEGFRDAVTIVWNAILEVINAVVSEISSFVMSIFGTVVTWWTENQELIRTSAETVWNAISAVIDTVMTYLGPLIQATWDNIQLVITTAWEIIKTVVETAINVVLGIIQTVMQIITGDWSGAWESIKGVFSTVWQGIQSVAQTIFSAIQSFISNTLNAISSTVSSVWNGISGTVSSVLNGISSTVSSVWNGIKNSIGSAINGAKDLVSTAINAIKGLFNFSISWPHIPLPHFSVSGSANPLDWISQGVPSVSIEWYAKGGIMTKPTIFGMNGNNLMVGGEAGNEAVLPLNDKTLGAIGRGIAQTMGGTSPTINITITGNTVREESDISRIADEVAQRIADELQRKTQLRGGFT</sequence>
<proteinExistence type="predicted"/>
<feature type="transmembrane region" description="Helical" evidence="2">
    <location>
        <begin position="501"/>
        <end position="522"/>
    </location>
</feature>
<dbReference type="Proteomes" id="UP000193961">
    <property type="component" value="Unassembled WGS sequence"/>
</dbReference>
<evidence type="ECO:0000256" key="1">
    <source>
        <dbReference type="SAM" id="Coils"/>
    </source>
</evidence>
<dbReference type="EMBL" id="NCUQ01000010">
    <property type="protein sequence ID" value="ORO65748.1"/>
    <property type="molecule type" value="Genomic_DNA"/>
</dbReference>
<keyword evidence="1" id="KW-0175">Coiled coil</keyword>
<feature type="transmembrane region" description="Helical" evidence="2">
    <location>
        <begin position="582"/>
        <end position="605"/>
    </location>
</feature>
<evidence type="ECO:0000313" key="4">
    <source>
        <dbReference type="Proteomes" id="UP000193961"/>
    </source>
</evidence>
<reference evidence="3 4" key="1">
    <citation type="journal article" date="2016" name="Eur. J. Clin. Microbiol. Infect. Dis.">
        <title>Whole genome sequencing as a tool for phylogenetic analysis of clinical strains of Mitis group streptococci.</title>
        <authorList>
            <person name="Rasmussen L.H."/>
            <person name="Dargis R."/>
            <person name="Hojholt K."/>
            <person name="Christensen J.J."/>
            <person name="Skovgaard O."/>
            <person name="Justesen U.S."/>
            <person name="Rosenvinge F.S."/>
            <person name="Moser C."/>
            <person name="Lukjancenko O."/>
            <person name="Rasmussen S."/>
            <person name="Nielsen X.C."/>
        </authorList>
    </citation>
    <scope>NUCLEOTIDE SEQUENCE [LARGE SCALE GENOMIC DNA]</scope>
    <source>
        <strain evidence="3 4">OD_321121_09</strain>
    </source>
</reference>
<dbReference type="PANTHER" id="PTHR37813:SF1">
    <property type="entry name" value="FELS-2 PROPHAGE PROTEIN"/>
    <property type="match status" value="1"/>
</dbReference>
<name>A0A1X1HY49_STROR</name>
<dbReference type="InterPro" id="IPR016024">
    <property type="entry name" value="ARM-type_fold"/>
</dbReference>
<keyword evidence="2" id="KW-0472">Membrane</keyword>
<protein>
    <submittedName>
        <fullName evidence="3">Phage tail tape measure protein</fullName>
    </submittedName>
</protein>
<dbReference type="SUPFAM" id="SSF48371">
    <property type="entry name" value="ARM repeat"/>
    <property type="match status" value="1"/>
</dbReference>
<organism evidence="3 4">
    <name type="scientific">Streptococcus oralis subsp. oralis</name>
    <dbReference type="NCBI Taxonomy" id="1891914"/>
    <lineage>
        <taxon>Bacteria</taxon>
        <taxon>Bacillati</taxon>
        <taxon>Bacillota</taxon>
        <taxon>Bacilli</taxon>
        <taxon>Lactobacillales</taxon>
        <taxon>Streptococcaceae</taxon>
        <taxon>Streptococcus</taxon>
    </lineage>
</organism>
<keyword evidence="2" id="KW-0812">Transmembrane</keyword>
<comment type="caution">
    <text evidence="3">The sequence shown here is derived from an EMBL/GenBank/DDBJ whole genome shotgun (WGS) entry which is preliminary data.</text>
</comment>
<dbReference type="Gene3D" id="1.20.120.20">
    <property type="entry name" value="Apolipoprotein"/>
    <property type="match status" value="1"/>
</dbReference>
<feature type="coiled-coil region" evidence="1">
    <location>
        <begin position="187"/>
        <end position="242"/>
    </location>
</feature>
<feature type="coiled-coil region" evidence="1">
    <location>
        <begin position="23"/>
        <end position="85"/>
    </location>
</feature>
<evidence type="ECO:0000256" key="2">
    <source>
        <dbReference type="SAM" id="Phobius"/>
    </source>
</evidence>
<evidence type="ECO:0000313" key="3">
    <source>
        <dbReference type="EMBL" id="ORO65748.1"/>
    </source>
</evidence>
<dbReference type="PANTHER" id="PTHR37813">
    <property type="entry name" value="FELS-2 PROPHAGE PROTEIN"/>
    <property type="match status" value="1"/>
</dbReference>
<dbReference type="AlphaFoldDB" id="A0A1X1HY49"/>
<feature type="transmembrane region" description="Helical" evidence="2">
    <location>
        <begin position="534"/>
        <end position="562"/>
    </location>
</feature>